<evidence type="ECO:0000313" key="1">
    <source>
        <dbReference type="EMBL" id="GAI81526.1"/>
    </source>
</evidence>
<evidence type="ECO:0008006" key="2">
    <source>
        <dbReference type="Google" id="ProtNLM"/>
    </source>
</evidence>
<dbReference type="AlphaFoldDB" id="X1SQX4"/>
<protein>
    <recommendedName>
        <fullName evidence="2">Metallo-beta-lactamase domain-containing protein</fullName>
    </recommendedName>
</protein>
<sequence>RIRPSPAFPNIEIECFYNNYPVFTDTNNLSLVAFVHYDGMGIIFPGDLEKAGWEALLLRQSFRDHLERVNIFVASHHGRDSGYCEEVFNYCTPDIVIISDKEIVHETQKNNYAKHAIGVLFNSGPDKRYVLTTRSDGMITITKLVGEGYHIMVQPSNSG</sequence>
<dbReference type="EMBL" id="BARW01010873">
    <property type="protein sequence ID" value="GAI81526.1"/>
    <property type="molecule type" value="Genomic_DNA"/>
</dbReference>
<reference evidence="1" key="1">
    <citation type="journal article" date="2014" name="Front. Microbiol.">
        <title>High frequency of phylogenetically diverse reductive dehalogenase-homologous genes in deep subseafloor sedimentary metagenomes.</title>
        <authorList>
            <person name="Kawai M."/>
            <person name="Futagami T."/>
            <person name="Toyoda A."/>
            <person name="Takaki Y."/>
            <person name="Nishi S."/>
            <person name="Hori S."/>
            <person name="Arai W."/>
            <person name="Tsubouchi T."/>
            <person name="Morono Y."/>
            <person name="Uchiyama I."/>
            <person name="Ito T."/>
            <person name="Fujiyama A."/>
            <person name="Inagaki F."/>
            <person name="Takami H."/>
        </authorList>
    </citation>
    <scope>NUCLEOTIDE SEQUENCE</scope>
    <source>
        <strain evidence="1">Expedition CK06-06</strain>
    </source>
</reference>
<gene>
    <name evidence="1" type="ORF">S12H4_21208</name>
</gene>
<dbReference type="Gene3D" id="3.60.15.10">
    <property type="entry name" value="Ribonuclease Z/Hydroxyacylglutathione hydrolase-like"/>
    <property type="match status" value="1"/>
</dbReference>
<name>X1SQX4_9ZZZZ</name>
<dbReference type="SUPFAM" id="SSF56281">
    <property type="entry name" value="Metallo-hydrolase/oxidoreductase"/>
    <property type="match status" value="1"/>
</dbReference>
<organism evidence="1">
    <name type="scientific">marine sediment metagenome</name>
    <dbReference type="NCBI Taxonomy" id="412755"/>
    <lineage>
        <taxon>unclassified sequences</taxon>
        <taxon>metagenomes</taxon>
        <taxon>ecological metagenomes</taxon>
    </lineage>
</organism>
<proteinExistence type="predicted"/>
<comment type="caution">
    <text evidence="1">The sequence shown here is derived from an EMBL/GenBank/DDBJ whole genome shotgun (WGS) entry which is preliminary data.</text>
</comment>
<dbReference type="InterPro" id="IPR036866">
    <property type="entry name" value="RibonucZ/Hydroxyglut_hydro"/>
</dbReference>
<feature type="non-terminal residue" evidence="1">
    <location>
        <position position="1"/>
    </location>
</feature>
<accession>X1SQX4</accession>